<feature type="compositionally biased region" description="Basic and acidic residues" evidence="1">
    <location>
        <begin position="940"/>
        <end position="950"/>
    </location>
</feature>
<gene>
    <name evidence="4" type="ORF">CEPIT_LOCUS15489</name>
</gene>
<evidence type="ECO:0000313" key="5">
    <source>
        <dbReference type="Proteomes" id="UP001152523"/>
    </source>
</evidence>
<name>A0AAV0DJE3_9ASTE</name>
<evidence type="ECO:0000256" key="1">
    <source>
        <dbReference type="SAM" id="MobiDB-lite"/>
    </source>
</evidence>
<dbReference type="Pfam" id="PF12295">
    <property type="entry name" value="Symplekin_C"/>
    <property type="match status" value="1"/>
</dbReference>
<comment type="caution">
    <text evidence="4">The sequence shown here is derived from an EMBL/GenBank/DDBJ whole genome shotgun (WGS) entry which is preliminary data.</text>
</comment>
<feature type="domain" description="Symplekin/Pta1 N-terminal" evidence="2">
    <location>
        <begin position="101"/>
        <end position="319"/>
    </location>
</feature>
<dbReference type="InterPro" id="IPR022075">
    <property type="entry name" value="Symplekin_C"/>
</dbReference>
<reference evidence="4" key="1">
    <citation type="submission" date="2022-07" db="EMBL/GenBank/DDBJ databases">
        <authorList>
            <person name="Macas J."/>
            <person name="Novak P."/>
            <person name="Neumann P."/>
        </authorList>
    </citation>
    <scope>NUCLEOTIDE SEQUENCE</scope>
</reference>
<dbReference type="InterPro" id="IPR032460">
    <property type="entry name" value="Symplekin/Pta1_N"/>
</dbReference>
<evidence type="ECO:0008006" key="6">
    <source>
        <dbReference type="Google" id="ProtNLM"/>
    </source>
</evidence>
<dbReference type="PANTHER" id="PTHR47184">
    <property type="entry name" value="PHOSPHATIDYLINOSITOL 3-AND 4-KINASE FAMILY PROTEIN-RELATED"/>
    <property type="match status" value="1"/>
</dbReference>
<protein>
    <recommendedName>
        <fullName evidence="6">Symplekin</fullName>
    </recommendedName>
</protein>
<evidence type="ECO:0000259" key="3">
    <source>
        <dbReference type="Pfam" id="PF12295"/>
    </source>
</evidence>
<feature type="region of interest" description="Disordered" evidence="1">
    <location>
        <begin position="1292"/>
        <end position="1337"/>
    </location>
</feature>
<dbReference type="Proteomes" id="UP001152523">
    <property type="component" value="Unassembled WGS sequence"/>
</dbReference>
<organism evidence="4 5">
    <name type="scientific">Cuscuta epithymum</name>
    <dbReference type="NCBI Taxonomy" id="186058"/>
    <lineage>
        <taxon>Eukaryota</taxon>
        <taxon>Viridiplantae</taxon>
        <taxon>Streptophyta</taxon>
        <taxon>Embryophyta</taxon>
        <taxon>Tracheophyta</taxon>
        <taxon>Spermatophyta</taxon>
        <taxon>Magnoliopsida</taxon>
        <taxon>eudicotyledons</taxon>
        <taxon>Gunneridae</taxon>
        <taxon>Pentapetalae</taxon>
        <taxon>asterids</taxon>
        <taxon>lamiids</taxon>
        <taxon>Solanales</taxon>
        <taxon>Convolvulaceae</taxon>
        <taxon>Cuscuteae</taxon>
        <taxon>Cuscuta</taxon>
        <taxon>Cuscuta subgen. Cuscuta</taxon>
    </lineage>
</organism>
<feature type="region of interest" description="Disordered" evidence="1">
    <location>
        <begin position="929"/>
        <end position="971"/>
    </location>
</feature>
<evidence type="ECO:0000313" key="4">
    <source>
        <dbReference type="EMBL" id="CAH9101047.1"/>
    </source>
</evidence>
<dbReference type="InterPro" id="IPR016024">
    <property type="entry name" value="ARM-type_fold"/>
</dbReference>
<keyword evidence="5" id="KW-1185">Reference proteome</keyword>
<feature type="compositionally biased region" description="Low complexity" evidence="1">
    <location>
        <begin position="1307"/>
        <end position="1318"/>
    </location>
</feature>
<evidence type="ECO:0000259" key="2">
    <source>
        <dbReference type="Pfam" id="PF11935"/>
    </source>
</evidence>
<dbReference type="PANTHER" id="PTHR47184:SF2">
    <property type="entry name" value="SYMPLEKIN"/>
    <property type="match status" value="1"/>
</dbReference>
<feature type="compositionally biased region" description="Basic and acidic residues" evidence="1">
    <location>
        <begin position="401"/>
        <end position="413"/>
    </location>
</feature>
<dbReference type="Gene3D" id="1.25.10.10">
    <property type="entry name" value="Leucine-rich Repeat Variant"/>
    <property type="match status" value="1"/>
</dbReference>
<proteinExistence type="predicted"/>
<dbReference type="EMBL" id="CAMAPF010000109">
    <property type="protein sequence ID" value="CAH9101047.1"/>
    <property type="molecule type" value="Genomic_DNA"/>
</dbReference>
<dbReference type="Pfam" id="PF11935">
    <property type="entry name" value="SYMPK_PTA1_N"/>
    <property type="match status" value="1"/>
</dbReference>
<accession>A0AAV0DJE3</accession>
<dbReference type="SUPFAM" id="SSF48371">
    <property type="entry name" value="ARM repeat"/>
    <property type="match status" value="2"/>
</dbReference>
<feature type="compositionally biased region" description="Polar residues" evidence="1">
    <location>
        <begin position="414"/>
        <end position="426"/>
    </location>
</feature>
<feature type="domain" description="Symplekin C-terminal" evidence="3">
    <location>
        <begin position="1080"/>
        <end position="1258"/>
    </location>
</feature>
<dbReference type="InterPro" id="IPR011989">
    <property type="entry name" value="ARM-like"/>
</dbReference>
<sequence length="1337" mass="145328">MAGMMAAISREKVAGLLISSKRAAAIPSKMGFLRRLKDELSDADSVLLSETLPLILDFVSDRFSPARKLIVEMLAPIGIKHIELLPEIMPLLITSLKDDTPAVARQSIICGIEIFRSLLFKVAVQGLHSSELDDSLDSSWEWVQKFMDEIYALAFQPEIDGRSLLAIKFVESVILHYTPNPNVSSEPPSNISAEGSFEEFNVSWLRGGHPILSVGELSAKASNSLSLLLDQLRFPAIKSLSYLMIIVVINSLSAIATKRPAFYGRILPVLMGLDPSTSDINGKRVYAVHHSLKNAFLSCLNCTHPGSAPWRDRLIGALREMEPGGLTNQGAHQVFQTNGNAELKNEVCDLEDAKSSIKTVDTGCGISGTKRQGVEAIANSVDVDDEMPRKRPKHVPAVNEGKVELDVQRDNRSSSEPTTSRTDSDNNAVQQLVAMFSALVAKGEKAMPSLEILISSISADLLAEVVMANMQNVPQKRLNSEVEDELLTANSHLGASTLGTGLRQLSLLLSDILLRPNTLQLNDGALDAQLSCALEQSGRGEEQSLIIRQCMDAAASDSQDIASDLAQTPISISEGIPSTMEKISVIASEVADIRGVENPIPGIDSSLSKNDGLAGIVVPLPASTDLDEVNQKQVSGLARPQLEVLLSFSTDKSEELSPKTASTDATSIHLSTATSIGRSPQLVLPVMSAPVVRLSDEQRDNLQKSVLMRVIDAYKQVAVAGGSQARLSILAHLAVKLPSDLDAWKMLQVHILSDYVNHEGHELTLRVLYRLYGQAEEDQDFFSSTAAESAYEMFLLTVAETLRDSFPASDKCLSRLLGDAPHLPDSIFNLLECLCCPGSSDSNEKELYSGDRVTQGLSAAWSLILLRPPIRSTSLNIVLQSTTHHLEEVRMKAIRLVANRLYPLPSISQQIEAFANDKLLSVLNVNQKTSSNDGGSNIDLRQDSNLDRSINEQPSTSAETKEISSDMHQSPISGHASVAEVQRSMSLYFALCTKKHLLFRQIFTIYKSGSKAVKQAVDAQMPMLVRTIGSSPVLLEIISDPPSGSEELLIQVLRILIEGIVPSHVLIALVRKLHETKLKDVEILLPVLPFMSKEEVLPIFPHLVNAPLDKFQAALSCLLEESPRSSPVLTPAEALIAIHGIDPDRDNIPLKKVTDACNACFDQRQMFTQQVVAKVLNQLVEHIPPPLLFMRTVLQAIGAFPSLVDFIMEILSRLVSKQIWKYPKLWVGFVKCAQLTKPQSFSVLLQLPAGQLENALNKVGALRGGLVAHASQPHIKSSLPRSVLAVLGIASDSQSSSQAQPPPQPPSDNNNNNSNTSNLDDDSNNNKEAVAESSVAS</sequence>
<feature type="region of interest" description="Disordered" evidence="1">
    <location>
        <begin position="386"/>
        <end position="426"/>
    </location>
</feature>